<feature type="chain" id="PRO_5044815867" evidence="2">
    <location>
        <begin position="26"/>
        <end position="81"/>
    </location>
</feature>
<dbReference type="EMBL" id="JBEAFC010000008">
    <property type="protein sequence ID" value="KAL1545340.1"/>
    <property type="molecule type" value="Genomic_DNA"/>
</dbReference>
<evidence type="ECO:0000313" key="3">
    <source>
        <dbReference type="EMBL" id="KAL1545340.1"/>
    </source>
</evidence>
<keyword evidence="2" id="KW-0732">Signal</keyword>
<feature type="region of interest" description="Disordered" evidence="1">
    <location>
        <begin position="53"/>
        <end position="81"/>
    </location>
</feature>
<protein>
    <submittedName>
        <fullName evidence="3">Uncharacterized protein</fullName>
    </submittedName>
</protein>
<evidence type="ECO:0000313" key="4">
    <source>
        <dbReference type="Proteomes" id="UP001567538"/>
    </source>
</evidence>
<evidence type="ECO:0000256" key="2">
    <source>
        <dbReference type="SAM" id="SignalP"/>
    </source>
</evidence>
<dbReference type="Proteomes" id="UP001567538">
    <property type="component" value="Unassembled WGS sequence"/>
</dbReference>
<evidence type="ECO:0000256" key="1">
    <source>
        <dbReference type="SAM" id="MobiDB-lite"/>
    </source>
</evidence>
<proteinExistence type="predicted"/>
<name>A0ABD1GMI4_SALDI</name>
<keyword evidence="4" id="KW-1185">Reference proteome</keyword>
<comment type="caution">
    <text evidence="3">The sequence shown here is derived from an EMBL/GenBank/DDBJ whole genome shotgun (WGS) entry which is preliminary data.</text>
</comment>
<organism evidence="3 4">
    <name type="scientific">Salvia divinorum</name>
    <name type="common">Maria pastora</name>
    <name type="synonym">Diviner's sage</name>
    <dbReference type="NCBI Taxonomy" id="28513"/>
    <lineage>
        <taxon>Eukaryota</taxon>
        <taxon>Viridiplantae</taxon>
        <taxon>Streptophyta</taxon>
        <taxon>Embryophyta</taxon>
        <taxon>Tracheophyta</taxon>
        <taxon>Spermatophyta</taxon>
        <taxon>Magnoliopsida</taxon>
        <taxon>eudicotyledons</taxon>
        <taxon>Gunneridae</taxon>
        <taxon>Pentapetalae</taxon>
        <taxon>asterids</taxon>
        <taxon>lamiids</taxon>
        <taxon>Lamiales</taxon>
        <taxon>Lamiaceae</taxon>
        <taxon>Nepetoideae</taxon>
        <taxon>Mentheae</taxon>
        <taxon>Salviinae</taxon>
        <taxon>Salvia</taxon>
        <taxon>Salvia subgen. Calosphace</taxon>
    </lineage>
</organism>
<sequence length="81" mass="9133">MNKNILVVILSFALILTAMQYQAEAGDSMKNRRLLSDVGGGYSTDFRRKILEANNAGDEEDSTPENNTHRVFTNQNKPHKH</sequence>
<reference evidence="3 4" key="1">
    <citation type="submission" date="2024-06" db="EMBL/GenBank/DDBJ databases">
        <title>A chromosome level genome sequence of Diviner's sage (Salvia divinorum).</title>
        <authorList>
            <person name="Ford S.A."/>
            <person name="Ro D.-K."/>
            <person name="Ness R.W."/>
            <person name="Phillips M.A."/>
        </authorList>
    </citation>
    <scope>NUCLEOTIDE SEQUENCE [LARGE SCALE GENOMIC DNA]</scope>
    <source>
        <strain evidence="3">SAF-2024a</strain>
        <tissue evidence="3">Leaf</tissue>
    </source>
</reference>
<accession>A0ABD1GMI4</accession>
<feature type="compositionally biased region" description="Polar residues" evidence="1">
    <location>
        <begin position="64"/>
        <end position="81"/>
    </location>
</feature>
<gene>
    <name evidence="3" type="ORF">AAHA92_22080</name>
</gene>
<feature type="signal peptide" evidence="2">
    <location>
        <begin position="1"/>
        <end position="25"/>
    </location>
</feature>
<dbReference type="AlphaFoldDB" id="A0ABD1GMI4"/>